<comment type="caution">
    <text evidence="2">The sequence shown here is derived from an EMBL/GenBank/DDBJ whole genome shotgun (WGS) entry which is preliminary data.</text>
</comment>
<evidence type="ECO:0000313" key="3">
    <source>
        <dbReference type="Proteomes" id="UP000091979"/>
    </source>
</evidence>
<dbReference type="RefSeq" id="WP_066855145.1">
    <property type="nucleotide sequence ID" value="NZ_JXMS01000015.1"/>
</dbReference>
<evidence type="ECO:0000259" key="1">
    <source>
        <dbReference type="Pfam" id="PF13439"/>
    </source>
</evidence>
<name>A0A1B7XC41_9BACT</name>
<dbReference type="AlphaFoldDB" id="A0A1B7XC41"/>
<keyword evidence="3" id="KW-1185">Reference proteome</keyword>
<dbReference type="InterPro" id="IPR028098">
    <property type="entry name" value="Glyco_trans_4-like_N"/>
</dbReference>
<reference evidence="2 3" key="1">
    <citation type="submission" date="2015-01" db="EMBL/GenBank/DDBJ databases">
        <title>Desulfovibrio sp. JC271 draft genome sequence.</title>
        <authorList>
            <person name="Shivani Y."/>
            <person name="Subhash Y."/>
            <person name="Sasikala C."/>
            <person name="Ramana C.V."/>
        </authorList>
    </citation>
    <scope>NUCLEOTIDE SEQUENCE [LARGE SCALE GENOMIC DNA]</scope>
    <source>
        <strain evidence="2 3">JC271</strain>
    </source>
</reference>
<organism evidence="2 3">
    <name type="scientific">Halodesulfovibrio spirochaetisodalis</name>
    <dbReference type="NCBI Taxonomy" id="1560234"/>
    <lineage>
        <taxon>Bacteria</taxon>
        <taxon>Pseudomonadati</taxon>
        <taxon>Thermodesulfobacteriota</taxon>
        <taxon>Desulfovibrionia</taxon>
        <taxon>Desulfovibrionales</taxon>
        <taxon>Desulfovibrionaceae</taxon>
        <taxon>Halodesulfovibrio</taxon>
    </lineage>
</organism>
<dbReference type="CDD" id="cd03811">
    <property type="entry name" value="GT4_GT28_WabH-like"/>
    <property type="match status" value="1"/>
</dbReference>
<dbReference type="PATRIC" id="fig|1560234.3.peg.784"/>
<dbReference type="PANTHER" id="PTHR12526:SF630">
    <property type="entry name" value="GLYCOSYLTRANSFERASE"/>
    <property type="match status" value="1"/>
</dbReference>
<proteinExistence type="predicted"/>
<dbReference type="STRING" id="1560234.SP90_09755"/>
<protein>
    <recommendedName>
        <fullName evidence="1">Glycosyltransferase subfamily 4-like N-terminal domain-containing protein</fullName>
    </recommendedName>
</protein>
<dbReference type="SUPFAM" id="SSF53756">
    <property type="entry name" value="UDP-Glycosyltransferase/glycogen phosphorylase"/>
    <property type="match status" value="1"/>
</dbReference>
<dbReference type="Pfam" id="PF13439">
    <property type="entry name" value="Glyco_transf_4"/>
    <property type="match status" value="1"/>
</dbReference>
<sequence length="357" mass="40401">MNIAFFNATAGWGGVKTWTIDVAEELQKQGHNVVVVGKDDRFRERAASKDMRAYTVSFGADFSPVSIIKFMNFLRKEQVDAILINVSKELRTVGIAAKLLGIPIIQRIGLPKDMKCCTKVKLLDQILTPHYLFPCDHNREGMLEHLPFVDRARTTVVYTGKPVRNVSTQAHAGAVQFITTSQLNVRKGHKELMETMGLLAERGCPFHWHIVGTGTEEEALKKQCKELQLDSYITWHGWVQDIFPLLEQADCFVLPSFFEGLPNTLLEAMSCGLIPVARDVGGIHEAWPDSLKDLLIPESEPAEMWVERLKDIATLPKEDLSKNKRMVQEYTEIHFNLTKQVSKLAKELEKITEETNQ</sequence>
<gene>
    <name evidence="2" type="ORF">SP90_09755</name>
</gene>
<dbReference type="Pfam" id="PF13692">
    <property type="entry name" value="Glyco_trans_1_4"/>
    <property type="match status" value="1"/>
</dbReference>
<dbReference type="OrthoDB" id="9790710at2"/>
<dbReference type="Proteomes" id="UP000091979">
    <property type="component" value="Unassembled WGS sequence"/>
</dbReference>
<feature type="domain" description="Glycosyltransferase subfamily 4-like N-terminal" evidence="1">
    <location>
        <begin position="12"/>
        <end position="105"/>
    </location>
</feature>
<dbReference type="Gene3D" id="3.40.50.2000">
    <property type="entry name" value="Glycogen Phosphorylase B"/>
    <property type="match status" value="2"/>
</dbReference>
<dbReference type="EMBL" id="JXMS01000015">
    <property type="protein sequence ID" value="OBQ51488.1"/>
    <property type="molecule type" value="Genomic_DNA"/>
</dbReference>
<dbReference type="PANTHER" id="PTHR12526">
    <property type="entry name" value="GLYCOSYLTRANSFERASE"/>
    <property type="match status" value="1"/>
</dbReference>
<evidence type="ECO:0000313" key="2">
    <source>
        <dbReference type="EMBL" id="OBQ51488.1"/>
    </source>
</evidence>
<dbReference type="GO" id="GO:0016757">
    <property type="term" value="F:glycosyltransferase activity"/>
    <property type="evidence" value="ECO:0007669"/>
    <property type="project" value="UniProtKB-ARBA"/>
</dbReference>
<accession>A0A1B7XC41</accession>